<reference evidence="5" key="1">
    <citation type="journal article" date="2014" name="Genome Biol. Evol.">
        <title>Pangenome evidence for extensive interdomain horizontal transfer affecting lineage core and shell genes in uncultured planktonic thaumarchaeota and euryarchaeota.</title>
        <authorList>
            <person name="Deschamps P."/>
            <person name="Zivanovic Y."/>
            <person name="Moreira D."/>
            <person name="Rodriguez-Valera F."/>
            <person name="Lopez-Garcia P."/>
        </authorList>
    </citation>
    <scope>NUCLEOTIDE SEQUENCE</scope>
</reference>
<dbReference type="EMBL" id="KF900706">
    <property type="protein sequence ID" value="AIF04378.1"/>
    <property type="molecule type" value="Genomic_DNA"/>
</dbReference>
<evidence type="ECO:0000313" key="5">
    <source>
        <dbReference type="EMBL" id="AIF04378.1"/>
    </source>
</evidence>
<comment type="catalytic activity">
    <reaction evidence="1 4">
        <text>(4aS,6R)-4a-hydroxy-L-erythro-5,6,7,8-tetrahydrobiopterin = (6R)-L-erythro-6,7-dihydrobiopterin + H2O</text>
        <dbReference type="Rhea" id="RHEA:11920"/>
        <dbReference type="ChEBI" id="CHEBI:15377"/>
        <dbReference type="ChEBI" id="CHEBI:15642"/>
        <dbReference type="ChEBI" id="CHEBI:43120"/>
        <dbReference type="EC" id="4.2.1.96"/>
    </reaction>
</comment>
<dbReference type="GO" id="GO:0006729">
    <property type="term" value="P:tetrahydrobiopterin biosynthetic process"/>
    <property type="evidence" value="ECO:0007669"/>
    <property type="project" value="InterPro"/>
</dbReference>
<proteinExistence type="inferred from homology"/>
<evidence type="ECO:0000256" key="2">
    <source>
        <dbReference type="ARBA" id="ARBA00006472"/>
    </source>
</evidence>
<dbReference type="GO" id="GO:0008124">
    <property type="term" value="F:4-alpha-hydroxytetrahydrobiopterin dehydratase activity"/>
    <property type="evidence" value="ECO:0007669"/>
    <property type="project" value="UniProtKB-UniRule"/>
</dbReference>
<dbReference type="AlphaFoldDB" id="A0A075GRP3"/>
<protein>
    <recommendedName>
        <fullName evidence="4">Putative pterin-4-alpha-carbinolamine dehydratase</fullName>
        <shortName evidence="4">PHS</shortName>
        <ecNumber evidence="4">4.2.1.96</ecNumber>
    </recommendedName>
    <alternativeName>
        <fullName evidence="4">4-alpha-hydroxy-tetrahydropterin dehydratase</fullName>
    </alternativeName>
    <alternativeName>
        <fullName evidence="4">Pterin carbinolamine dehydratase</fullName>
        <shortName evidence="4">PCD</shortName>
    </alternativeName>
</protein>
<dbReference type="Pfam" id="PF01329">
    <property type="entry name" value="Pterin_4a"/>
    <property type="match status" value="1"/>
</dbReference>
<dbReference type="SUPFAM" id="SSF55248">
    <property type="entry name" value="PCD-like"/>
    <property type="match status" value="1"/>
</dbReference>
<name>A0A075GRP3_9ARCH</name>
<keyword evidence="3 4" id="KW-0456">Lyase</keyword>
<dbReference type="PANTHER" id="PTHR12599:SF0">
    <property type="entry name" value="PTERIN-4-ALPHA-CARBINOLAMINE DEHYDRATASE"/>
    <property type="match status" value="1"/>
</dbReference>
<dbReference type="InterPro" id="IPR036428">
    <property type="entry name" value="PCD_sf"/>
</dbReference>
<evidence type="ECO:0000256" key="4">
    <source>
        <dbReference type="HAMAP-Rule" id="MF_00434"/>
    </source>
</evidence>
<dbReference type="HAMAP" id="MF_00434">
    <property type="entry name" value="Pterin_4_alpha"/>
    <property type="match status" value="1"/>
</dbReference>
<sequence>MDFTQKKCVSCEAGGDPLPDSEVQKNLASIPNWELDGKMIHREFEFQDFKDAMIFVNKVADLAESEGHHPDITIHWNKVRLDLWTHSMNGLSENDFIIASKIGKI</sequence>
<dbReference type="InterPro" id="IPR001533">
    <property type="entry name" value="Pterin_deHydtase"/>
</dbReference>
<dbReference type="CDD" id="cd00913">
    <property type="entry name" value="PCD_DCoH_subfamily_a"/>
    <property type="match status" value="1"/>
</dbReference>
<dbReference type="PANTHER" id="PTHR12599">
    <property type="entry name" value="PTERIN-4-ALPHA-CARBINOLAMINE DEHYDRATASE"/>
    <property type="match status" value="1"/>
</dbReference>
<organism evidence="5">
    <name type="scientific">uncultured marine thaumarchaeote KM3_173_E01</name>
    <dbReference type="NCBI Taxonomy" id="1456050"/>
    <lineage>
        <taxon>Archaea</taxon>
        <taxon>Nitrososphaerota</taxon>
        <taxon>environmental samples</taxon>
    </lineage>
</organism>
<evidence type="ECO:0000256" key="1">
    <source>
        <dbReference type="ARBA" id="ARBA00001554"/>
    </source>
</evidence>
<accession>A0A075GRP3</accession>
<comment type="similarity">
    <text evidence="2 4">Belongs to the pterin-4-alpha-carbinolamine dehydratase family.</text>
</comment>
<dbReference type="Gene3D" id="3.30.1360.20">
    <property type="entry name" value="Transcriptional coactivator/pterin dehydratase"/>
    <property type="match status" value="1"/>
</dbReference>
<dbReference type="NCBIfam" id="NF002017">
    <property type="entry name" value="PRK00823.1-2"/>
    <property type="match status" value="1"/>
</dbReference>
<evidence type="ECO:0000256" key="3">
    <source>
        <dbReference type="ARBA" id="ARBA00023239"/>
    </source>
</evidence>
<gene>
    <name evidence="5" type="primary">PCBD</name>
    <name evidence="5" type="synonym">phhB</name>
</gene>
<dbReference type="EC" id="4.2.1.96" evidence="4"/>